<keyword evidence="4" id="KW-1003">Cell membrane</keyword>
<gene>
    <name evidence="13" type="primary">cydB</name>
    <name evidence="13" type="ORF">TST_0110</name>
</gene>
<dbReference type="PANTHER" id="PTHR43141">
    <property type="entry name" value="CYTOCHROME BD2 SUBUNIT II"/>
    <property type="match status" value="1"/>
</dbReference>
<evidence type="ECO:0000256" key="6">
    <source>
        <dbReference type="ARBA" id="ARBA00022692"/>
    </source>
</evidence>
<dbReference type="EMBL" id="AP013035">
    <property type="protein sequence ID" value="BAT70920.1"/>
    <property type="molecule type" value="Genomic_DNA"/>
</dbReference>
<dbReference type="EC" id="1.10.3.-" evidence="13"/>
<keyword evidence="9 12" id="KW-1133">Transmembrane helix</keyword>
<evidence type="ECO:0000256" key="3">
    <source>
        <dbReference type="ARBA" id="ARBA00022448"/>
    </source>
</evidence>
<dbReference type="NCBIfam" id="TIGR00203">
    <property type="entry name" value="cydB"/>
    <property type="match status" value="1"/>
</dbReference>
<dbReference type="PANTHER" id="PTHR43141:SF5">
    <property type="entry name" value="CYTOCHROME BD-I UBIQUINOL OXIDASE SUBUNIT 2"/>
    <property type="match status" value="1"/>
</dbReference>
<dbReference type="STRING" id="1298851.TST_0110"/>
<evidence type="ECO:0000256" key="4">
    <source>
        <dbReference type="ARBA" id="ARBA00022475"/>
    </source>
</evidence>
<dbReference type="Pfam" id="PF02322">
    <property type="entry name" value="Cyt_bd_oxida_II"/>
    <property type="match status" value="1"/>
</dbReference>
<dbReference type="RefSeq" id="WP_068548670.1">
    <property type="nucleotide sequence ID" value="NZ_AP013035.1"/>
</dbReference>
<dbReference type="KEGG" id="ttk:TST_0110"/>
<dbReference type="GO" id="GO:0005886">
    <property type="term" value="C:plasma membrane"/>
    <property type="evidence" value="ECO:0007669"/>
    <property type="project" value="UniProtKB-SubCell"/>
</dbReference>
<dbReference type="InterPro" id="IPR003317">
    <property type="entry name" value="Cyt-d_oxidase_su2"/>
</dbReference>
<dbReference type="GO" id="GO:0019646">
    <property type="term" value="P:aerobic electron transport chain"/>
    <property type="evidence" value="ECO:0007669"/>
    <property type="project" value="TreeGrafter"/>
</dbReference>
<keyword evidence="3" id="KW-0813">Transport</keyword>
<protein>
    <submittedName>
        <fullName evidence="13">Cytochrome d ubiquinol oxidase subunit II</fullName>
        <ecNumber evidence="13">1.10.3.-</ecNumber>
    </submittedName>
</protein>
<feature type="transmembrane region" description="Helical" evidence="12">
    <location>
        <begin position="229"/>
        <end position="249"/>
    </location>
</feature>
<keyword evidence="11 12" id="KW-0472">Membrane</keyword>
<dbReference type="GO" id="GO:0046872">
    <property type="term" value="F:metal ion binding"/>
    <property type="evidence" value="ECO:0007669"/>
    <property type="project" value="UniProtKB-KW"/>
</dbReference>
<feature type="transmembrane region" description="Helical" evidence="12">
    <location>
        <begin position="76"/>
        <end position="97"/>
    </location>
</feature>
<dbReference type="PATRIC" id="fig|1298851.3.peg.113"/>
<dbReference type="PIRSF" id="PIRSF000267">
    <property type="entry name" value="Cyt_oxidse_sub2"/>
    <property type="match status" value="1"/>
</dbReference>
<evidence type="ECO:0000256" key="12">
    <source>
        <dbReference type="SAM" id="Phobius"/>
    </source>
</evidence>
<reference evidence="14" key="1">
    <citation type="journal article" date="2018" name="Science">
        <title>A primordial and reversible TCA cycle in a facultatively chemolithoautotrophic thermophile.</title>
        <authorList>
            <person name="Nunoura T."/>
            <person name="Chikaraishi Y."/>
            <person name="Izaki R."/>
            <person name="Suwa T."/>
            <person name="Sato T."/>
            <person name="Harada T."/>
            <person name="Mori K."/>
            <person name="Kato Y."/>
            <person name="Miyazaki M."/>
            <person name="Shimamura S."/>
            <person name="Yanagawa K."/>
            <person name="Shuto A."/>
            <person name="Ohkouchi N."/>
            <person name="Fujita N."/>
            <person name="Takaki Y."/>
            <person name="Atomi H."/>
            <person name="Takai K."/>
        </authorList>
    </citation>
    <scope>NUCLEOTIDE SEQUENCE [LARGE SCALE GENOMIC DNA]</scope>
    <source>
        <strain evidence="14">DSM 17441 / JCM 13301 / NBRC 103674 / ABI70S6</strain>
    </source>
</reference>
<feature type="transmembrane region" description="Helical" evidence="12">
    <location>
        <begin position="118"/>
        <end position="139"/>
    </location>
</feature>
<dbReference type="GO" id="GO:0009055">
    <property type="term" value="F:electron transfer activity"/>
    <property type="evidence" value="ECO:0007669"/>
    <property type="project" value="TreeGrafter"/>
</dbReference>
<evidence type="ECO:0000256" key="9">
    <source>
        <dbReference type="ARBA" id="ARBA00022989"/>
    </source>
</evidence>
<dbReference type="GO" id="GO:0016682">
    <property type="term" value="F:oxidoreductase activity, acting on diphenols and related substances as donors, oxygen as acceptor"/>
    <property type="evidence" value="ECO:0007669"/>
    <property type="project" value="TreeGrafter"/>
</dbReference>
<dbReference type="GO" id="GO:0070069">
    <property type="term" value="C:cytochrome complex"/>
    <property type="evidence" value="ECO:0007669"/>
    <property type="project" value="TreeGrafter"/>
</dbReference>
<dbReference type="AlphaFoldDB" id="A0A0S3QRE9"/>
<dbReference type="OrthoDB" id="9776710at2"/>
<evidence type="ECO:0000256" key="8">
    <source>
        <dbReference type="ARBA" id="ARBA00022982"/>
    </source>
</evidence>
<name>A0A0S3QRE9_THET7</name>
<keyword evidence="7" id="KW-0479">Metal-binding</keyword>
<keyword evidence="6 12" id="KW-0812">Transmembrane</keyword>
<feature type="transmembrane region" description="Helical" evidence="12">
    <location>
        <begin position="301"/>
        <end position="323"/>
    </location>
</feature>
<evidence type="ECO:0000256" key="7">
    <source>
        <dbReference type="ARBA" id="ARBA00022723"/>
    </source>
</evidence>
<evidence type="ECO:0000256" key="2">
    <source>
        <dbReference type="ARBA" id="ARBA00007543"/>
    </source>
</evidence>
<evidence type="ECO:0000313" key="14">
    <source>
        <dbReference type="Proteomes" id="UP000063234"/>
    </source>
</evidence>
<feature type="transmembrane region" description="Helical" evidence="12">
    <location>
        <begin position="159"/>
        <end position="183"/>
    </location>
</feature>
<evidence type="ECO:0000313" key="13">
    <source>
        <dbReference type="EMBL" id="BAT70920.1"/>
    </source>
</evidence>
<feature type="transmembrane region" description="Helical" evidence="12">
    <location>
        <begin position="256"/>
        <end position="281"/>
    </location>
</feature>
<evidence type="ECO:0000256" key="10">
    <source>
        <dbReference type="ARBA" id="ARBA00023004"/>
    </source>
</evidence>
<keyword evidence="5" id="KW-0349">Heme</keyword>
<organism evidence="13 14">
    <name type="scientific">Thermosulfidibacter takaii (strain DSM 17441 / JCM 13301 / NBRC 103674 / ABI70S6)</name>
    <dbReference type="NCBI Taxonomy" id="1298851"/>
    <lineage>
        <taxon>Bacteria</taxon>
        <taxon>Pseudomonadati</taxon>
        <taxon>Thermosulfidibacterota</taxon>
        <taxon>Thermosulfidibacteria</taxon>
        <taxon>Thermosulfidibacterales</taxon>
        <taxon>Thermosulfidibacteraceae</taxon>
    </lineage>
</organism>
<keyword evidence="13" id="KW-0560">Oxidoreductase</keyword>
<comment type="similarity">
    <text evidence="2">Belongs to the cytochrome ubiquinol oxidase subunit 2 family.</text>
</comment>
<feature type="transmembrane region" description="Helical" evidence="12">
    <location>
        <begin position="195"/>
        <end position="217"/>
    </location>
</feature>
<feature type="transmembrane region" description="Helical" evidence="12">
    <location>
        <begin position="7"/>
        <end position="23"/>
    </location>
</feature>
<keyword evidence="10" id="KW-0408">Iron</keyword>
<dbReference type="Proteomes" id="UP000063234">
    <property type="component" value="Chromosome"/>
</dbReference>
<proteinExistence type="inferred from homology"/>
<keyword evidence="14" id="KW-1185">Reference proteome</keyword>
<sequence>MHDTLRLIWFVLWGVLWIGYFVLDGFDLGAGILSLFAKDEEEKRFIYNAIGPFWDANEVWLITAGGATFAAFPKTYAVMFSGLYTPLLMLLFCLIFRGVAIEFRNKEEDPKWRRNWDIVFGVSSLLATLLLGVAFANLFKGLPIDDKGIFRGNFFSLLNPYGILGGILFILMSAVHGATWLSFRGYNGFEEKYRNLALQLWVPEVVVAMLFLGYSASVTDLWKNFSQHLVLYVFPAIAILGLLGIPLMLKLGNALAVWISSAVAVLGAASWGLAGLFPNLLKSSIDPAYSLTIYNSSSSKLTLLVMTVVALIFVPIMLVYKFWTYKTFATKLSKDAVYYEEAY</sequence>
<evidence type="ECO:0000256" key="1">
    <source>
        <dbReference type="ARBA" id="ARBA00004651"/>
    </source>
</evidence>
<comment type="subcellular location">
    <subcellularLocation>
        <location evidence="1">Cell membrane</location>
        <topology evidence="1">Multi-pass membrane protein</topology>
    </subcellularLocation>
</comment>
<accession>A0A0S3QRE9</accession>
<keyword evidence="8" id="KW-0249">Electron transport</keyword>
<evidence type="ECO:0000256" key="11">
    <source>
        <dbReference type="ARBA" id="ARBA00023136"/>
    </source>
</evidence>
<evidence type="ECO:0000256" key="5">
    <source>
        <dbReference type="ARBA" id="ARBA00022617"/>
    </source>
</evidence>